<organism evidence="6 7">
    <name type="scientific">Chlamydomonas schloesseri</name>
    <dbReference type="NCBI Taxonomy" id="2026947"/>
    <lineage>
        <taxon>Eukaryota</taxon>
        <taxon>Viridiplantae</taxon>
        <taxon>Chlorophyta</taxon>
        <taxon>core chlorophytes</taxon>
        <taxon>Chlorophyceae</taxon>
        <taxon>CS clade</taxon>
        <taxon>Chlamydomonadales</taxon>
        <taxon>Chlamydomonadaceae</taxon>
        <taxon>Chlamydomonas</taxon>
    </lineage>
</organism>
<feature type="region of interest" description="Disordered" evidence="5">
    <location>
        <begin position="225"/>
        <end position="304"/>
    </location>
</feature>
<evidence type="ECO:0000256" key="3">
    <source>
        <dbReference type="ARBA" id="ARBA00023002"/>
    </source>
</evidence>
<dbReference type="PROSITE" id="PS51355">
    <property type="entry name" value="GLUTATHIONE_PEROXID_3"/>
    <property type="match status" value="1"/>
</dbReference>
<feature type="compositionally biased region" description="Basic and acidic residues" evidence="5">
    <location>
        <begin position="239"/>
        <end position="252"/>
    </location>
</feature>
<name>A0A836B699_9CHLO</name>
<dbReference type="PROSITE" id="PS00763">
    <property type="entry name" value="GLUTATHIONE_PEROXID_2"/>
    <property type="match status" value="1"/>
</dbReference>
<protein>
    <recommendedName>
        <fullName evidence="4">Glutathione peroxidase</fullName>
    </recommendedName>
</protein>
<evidence type="ECO:0000313" key="7">
    <source>
        <dbReference type="Proteomes" id="UP000613740"/>
    </source>
</evidence>
<keyword evidence="7" id="KW-1185">Reference proteome</keyword>
<comment type="similarity">
    <text evidence="1 4">Belongs to the glutathione peroxidase family.</text>
</comment>
<feature type="compositionally biased region" description="Basic and acidic residues" evidence="5">
    <location>
        <begin position="260"/>
        <end position="275"/>
    </location>
</feature>
<dbReference type="FunFam" id="3.40.30.10:FF:000314">
    <property type="entry name" value="Glutathione peroxidase"/>
    <property type="match status" value="1"/>
</dbReference>
<dbReference type="Pfam" id="PF00255">
    <property type="entry name" value="GSHPx"/>
    <property type="match status" value="1"/>
</dbReference>
<dbReference type="InterPro" id="IPR029760">
    <property type="entry name" value="GPX_CS"/>
</dbReference>
<feature type="region of interest" description="Disordered" evidence="5">
    <location>
        <begin position="155"/>
        <end position="194"/>
    </location>
</feature>
<dbReference type="Proteomes" id="UP000613740">
    <property type="component" value="Unassembled WGS sequence"/>
</dbReference>
<reference evidence="6" key="1">
    <citation type="journal article" date="2020" name="bioRxiv">
        <title>Comparative genomics of Chlamydomonas.</title>
        <authorList>
            <person name="Craig R.J."/>
            <person name="Hasan A.R."/>
            <person name="Ness R.W."/>
            <person name="Keightley P.D."/>
        </authorList>
    </citation>
    <scope>NUCLEOTIDE SEQUENCE</scope>
    <source>
        <strain evidence="6">CCAP 11/173</strain>
    </source>
</reference>
<keyword evidence="3 4" id="KW-0560">Oxidoreductase</keyword>
<evidence type="ECO:0000256" key="2">
    <source>
        <dbReference type="ARBA" id="ARBA00022559"/>
    </source>
</evidence>
<dbReference type="PRINTS" id="PR01011">
    <property type="entry name" value="GLUTPROXDASE"/>
</dbReference>
<evidence type="ECO:0000256" key="1">
    <source>
        <dbReference type="ARBA" id="ARBA00006926"/>
    </source>
</evidence>
<dbReference type="InterPro" id="IPR000889">
    <property type="entry name" value="Glutathione_peroxidase"/>
</dbReference>
<dbReference type="EMBL" id="JAEHOD010000016">
    <property type="protein sequence ID" value="KAG2448852.1"/>
    <property type="molecule type" value="Genomic_DNA"/>
</dbReference>
<dbReference type="CDD" id="cd00340">
    <property type="entry name" value="GSH_Peroxidase"/>
    <property type="match status" value="1"/>
</dbReference>
<dbReference type="PANTHER" id="PTHR11592:SF132">
    <property type="entry name" value="GLUTATHIONE PEROXIDASE 7, CHLOROPLASTIC-RELATED"/>
    <property type="match status" value="1"/>
</dbReference>
<feature type="compositionally biased region" description="Basic and acidic residues" evidence="5">
    <location>
        <begin position="47"/>
        <end position="61"/>
    </location>
</feature>
<proteinExistence type="inferred from homology"/>
<feature type="region of interest" description="Disordered" evidence="5">
    <location>
        <begin position="47"/>
        <end position="74"/>
    </location>
</feature>
<evidence type="ECO:0000256" key="5">
    <source>
        <dbReference type="SAM" id="MobiDB-lite"/>
    </source>
</evidence>
<evidence type="ECO:0000313" key="6">
    <source>
        <dbReference type="EMBL" id="KAG2448852.1"/>
    </source>
</evidence>
<keyword evidence="2 4" id="KW-0575">Peroxidase</keyword>
<dbReference type="InterPro" id="IPR036249">
    <property type="entry name" value="Thioredoxin-like_sf"/>
</dbReference>
<accession>A0A836B699</accession>
<feature type="compositionally biased region" description="Basic and acidic residues" evidence="5">
    <location>
        <begin position="158"/>
        <end position="169"/>
    </location>
</feature>
<dbReference type="SUPFAM" id="SSF52833">
    <property type="entry name" value="Thioredoxin-like"/>
    <property type="match status" value="1"/>
</dbReference>
<dbReference type="GO" id="GO:0004601">
    <property type="term" value="F:peroxidase activity"/>
    <property type="evidence" value="ECO:0007669"/>
    <property type="project" value="UniProtKB-KW"/>
</dbReference>
<gene>
    <name evidence="6" type="ORF">HYH02_006203</name>
</gene>
<dbReference type="GO" id="GO:0006979">
    <property type="term" value="P:response to oxidative stress"/>
    <property type="evidence" value="ECO:0007669"/>
    <property type="project" value="InterPro"/>
</dbReference>
<dbReference type="PANTHER" id="PTHR11592">
    <property type="entry name" value="GLUTATHIONE PEROXIDASE"/>
    <property type="match status" value="1"/>
</dbReference>
<dbReference type="Gene3D" id="3.40.30.10">
    <property type="entry name" value="Glutaredoxin"/>
    <property type="match status" value="1"/>
</dbReference>
<sequence>MRLVVVLAILFAVGYAAFAFKYIGSSKDRVAAHQKHVLTQLNRKPLHADTDNEGRTLKSEEVAGSGGPVIHVDDGDSDIPDASDTAAYDQVIAEVGDAVDDDEEGGVLEAHIEADREAEEKHRVEAPSLAVGSRIEADRQAEEKRTVEAPGLAVGSRIEADRESEEKGTVEAPGLAVGSRIEPDSTAQRRSVVEPGGVPVTHAVKEPSADHREHHNDAKAPIDAAKIEPDSHQGAGGVKEPDPRIAKIEPDAHGTTAPVKEPEPRVAKIEPDAHAIKAPVREPQPNVERVEPDSHAQRAPVKAPEDKVPVIAPVVAPVISPVVAPHLHDSAPRVNPHAKGLYALEAADIDGKSRSLSEYAGKVTLVVNVASACGYTDENYKGLTKTYNKYRDHGLEILGFPCNQFGKQEPGDEKEIKSFCSTKYHVDFPMFSKIDVNGQHTHPVYQFLKRELPVSEGGGGGSGPGKDLIWNFQKILVNHEGRPIRLFYQNWDQGDVEGAIYKALHEARAAGALKTGRTTH</sequence>
<dbReference type="OrthoDB" id="446890at2759"/>
<evidence type="ECO:0000256" key="4">
    <source>
        <dbReference type="RuleBase" id="RU000499"/>
    </source>
</evidence>
<dbReference type="AlphaFoldDB" id="A0A836B699"/>
<comment type="caution">
    <text evidence="6">The sequence shown here is derived from an EMBL/GenBank/DDBJ whole genome shotgun (WGS) entry which is preliminary data.</text>
</comment>